<dbReference type="Proteomes" id="UP000183832">
    <property type="component" value="Unassembled WGS sequence"/>
</dbReference>
<sequence>MSKIFISEMFLEEFVGHLIKFKSLIKSKSAKKVVTTTLPYFNFSASMKNKFLFGRTTFEKSSFLIFILTWSYFKQVSNIFHKLENTHVSSFDEKWTAKVLRWLLLLMWNDKEVVRKGVSHGFEDPIMSRKDKLSLVASRNGNCEFDEIEFCCNIRNCIHNYYETTFVHRNLSFFVEIFFIRNSTAQELSTRYSALENHHRFPFHQFLSTLLCFSYNIADAFLCPAHSSREFQGVVEAKAKAEVEVEGKMVNDGGDDVMYT</sequence>
<reference evidence="1 2" key="1">
    <citation type="submission" date="2015-04" db="EMBL/GenBank/DDBJ databases">
        <authorList>
            <person name="Syromyatnikov M.Y."/>
            <person name="Popov V.N."/>
        </authorList>
    </citation>
    <scope>NUCLEOTIDE SEQUENCE [LARGE SCALE GENOMIC DNA]</scope>
</reference>
<name>A0A1J1HNF5_9DIPT</name>
<dbReference type="EMBL" id="CVRI01000010">
    <property type="protein sequence ID" value="CRK88916.1"/>
    <property type="molecule type" value="Genomic_DNA"/>
</dbReference>
<protein>
    <submittedName>
        <fullName evidence="1">CLUMA_CG002703, isoform A</fullName>
    </submittedName>
</protein>
<gene>
    <name evidence="1" type="ORF">CLUMA_CG002703</name>
</gene>
<dbReference type="AlphaFoldDB" id="A0A1J1HNF5"/>
<keyword evidence="2" id="KW-1185">Reference proteome</keyword>
<accession>A0A1J1HNF5</accession>
<proteinExistence type="predicted"/>
<evidence type="ECO:0000313" key="1">
    <source>
        <dbReference type="EMBL" id="CRK88916.1"/>
    </source>
</evidence>
<evidence type="ECO:0000313" key="2">
    <source>
        <dbReference type="Proteomes" id="UP000183832"/>
    </source>
</evidence>
<organism evidence="1 2">
    <name type="scientific">Clunio marinus</name>
    <dbReference type="NCBI Taxonomy" id="568069"/>
    <lineage>
        <taxon>Eukaryota</taxon>
        <taxon>Metazoa</taxon>
        <taxon>Ecdysozoa</taxon>
        <taxon>Arthropoda</taxon>
        <taxon>Hexapoda</taxon>
        <taxon>Insecta</taxon>
        <taxon>Pterygota</taxon>
        <taxon>Neoptera</taxon>
        <taxon>Endopterygota</taxon>
        <taxon>Diptera</taxon>
        <taxon>Nematocera</taxon>
        <taxon>Chironomoidea</taxon>
        <taxon>Chironomidae</taxon>
        <taxon>Clunio</taxon>
    </lineage>
</organism>